<dbReference type="PROSITE" id="PS00361">
    <property type="entry name" value="RIBOSOMAL_S10"/>
    <property type="match status" value="1"/>
</dbReference>
<dbReference type="Gene3D" id="3.20.20.370">
    <property type="entry name" value="Glycoside hydrolase/deacetylase"/>
    <property type="match status" value="1"/>
</dbReference>
<comment type="subcellular location">
    <subcellularLocation>
        <location evidence="1">Secreted</location>
    </subcellularLocation>
</comment>
<evidence type="ECO:0000256" key="1">
    <source>
        <dbReference type="ARBA" id="ARBA00004613"/>
    </source>
</evidence>
<keyword evidence="2" id="KW-0732">Signal</keyword>
<dbReference type="PROSITE" id="PS51677">
    <property type="entry name" value="NODB"/>
    <property type="match status" value="1"/>
</dbReference>
<evidence type="ECO:0000256" key="2">
    <source>
        <dbReference type="ARBA" id="ARBA00022729"/>
    </source>
</evidence>
<dbReference type="GO" id="GO:0003723">
    <property type="term" value="F:RNA binding"/>
    <property type="evidence" value="ECO:0007669"/>
    <property type="project" value="InterPro"/>
</dbReference>
<dbReference type="Pfam" id="PF01522">
    <property type="entry name" value="Polysacc_deac_1"/>
    <property type="match status" value="1"/>
</dbReference>
<dbReference type="GO" id="GO:0016810">
    <property type="term" value="F:hydrolase activity, acting on carbon-nitrogen (but not peptide) bonds"/>
    <property type="evidence" value="ECO:0007669"/>
    <property type="project" value="InterPro"/>
</dbReference>
<dbReference type="PANTHER" id="PTHR34216">
    <property type="match status" value="1"/>
</dbReference>
<evidence type="ECO:0000313" key="5">
    <source>
        <dbReference type="Proteomes" id="UP000179136"/>
    </source>
</evidence>
<dbReference type="InterPro" id="IPR018268">
    <property type="entry name" value="Ribosomal_uS10_CS"/>
</dbReference>
<dbReference type="InterPro" id="IPR011330">
    <property type="entry name" value="Glyco_hydro/deAcase_b/a-brl"/>
</dbReference>
<proteinExistence type="predicted"/>
<dbReference type="Gene3D" id="2.60.120.260">
    <property type="entry name" value="Galactose-binding domain-like"/>
    <property type="match status" value="1"/>
</dbReference>
<sequence length="421" mass="46761">MSHSNVNVSLNNGAGSASGGGAACPGPVPIPTPIPVPIPKPLPDSGMISIDFDDGLLASYTLAAPIMKEYGFKGTAYVYTQAQNEQEPGYYNEFMSWDQVVSLQNYFGWEIGSHSYSHPDLTQMPFDQAKWEIDQSRNDLIAHGINPQSFASPYGAYNNEIVNYAAKLFSSHRTAWNLPNTYPINDYYLKARPVLPDTDPATVKSWIDSAKANNEWLILYFHSLTPGTAQPANDDYNVNNFREILSYIKQTNIPLVTISQAVKAWARGENLVPNYSFEQGAGDDGDNWIRSNKSKVKIARQQTGAYPYANSLALINGGSASNSSLSTYGINVDGSKNYRLKAFFRVSDYVKGDTSIWLSEFDENYGYLGGQWLAGFNYNFLGSRYYNYTPSPGAKIAEIFFLTHANSTIKFEIDNVELREL</sequence>
<dbReference type="EMBL" id="MFMW01000026">
    <property type="protein sequence ID" value="OGG86786.1"/>
    <property type="molecule type" value="Genomic_DNA"/>
</dbReference>
<protein>
    <recommendedName>
        <fullName evidence="3">NodB homology domain-containing protein</fullName>
    </recommendedName>
</protein>
<dbReference type="GO" id="GO:0005840">
    <property type="term" value="C:ribosome"/>
    <property type="evidence" value="ECO:0007669"/>
    <property type="project" value="InterPro"/>
</dbReference>
<comment type="caution">
    <text evidence="4">The sequence shown here is derived from an EMBL/GenBank/DDBJ whole genome shotgun (WGS) entry which is preliminary data.</text>
</comment>
<name>A0A1F6FLT5_9BACT</name>
<dbReference type="CDD" id="cd10970">
    <property type="entry name" value="CE4_DAC_u1_6s"/>
    <property type="match status" value="1"/>
</dbReference>
<dbReference type="GO" id="GO:0006412">
    <property type="term" value="P:translation"/>
    <property type="evidence" value="ECO:0007669"/>
    <property type="project" value="InterPro"/>
</dbReference>
<dbReference type="SUPFAM" id="SSF88713">
    <property type="entry name" value="Glycoside hydrolase/deacetylase"/>
    <property type="match status" value="1"/>
</dbReference>
<dbReference type="GO" id="GO:0005576">
    <property type="term" value="C:extracellular region"/>
    <property type="evidence" value="ECO:0007669"/>
    <property type="project" value="UniProtKB-SubCell"/>
</dbReference>
<dbReference type="InterPro" id="IPR051398">
    <property type="entry name" value="Polysacch_Deacetylase"/>
</dbReference>
<dbReference type="AlphaFoldDB" id="A0A1F6FLT5"/>
<feature type="domain" description="NodB homology" evidence="3">
    <location>
        <begin position="46"/>
        <end position="256"/>
    </location>
</feature>
<dbReference type="STRING" id="1798561.A3B87_01570"/>
<evidence type="ECO:0000259" key="3">
    <source>
        <dbReference type="PROSITE" id="PS51677"/>
    </source>
</evidence>
<evidence type="ECO:0000313" key="4">
    <source>
        <dbReference type="EMBL" id="OGG86786.1"/>
    </source>
</evidence>
<accession>A0A1F6FLT5</accession>
<dbReference type="PANTHER" id="PTHR34216:SF3">
    <property type="entry name" value="POLY-BETA-1,6-N-ACETYL-D-GLUCOSAMINE N-DEACETYLASE"/>
    <property type="match status" value="1"/>
</dbReference>
<organism evidence="4 5">
    <name type="scientific">Candidatus Kuenenbacteria bacterium RIFCSPHIGHO2_02_FULL_39_13</name>
    <dbReference type="NCBI Taxonomy" id="1798561"/>
    <lineage>
        <taxon>Bacteria</taxon>
        <taxon>Candidatus Kueneniibacteriota</taxon>
    </lineage>
</organism>
<gene>
    <name evidence="4" type="ORF">A3B87_01570</name>
</gene>
<reference evidence="4 5" key="1">
    <citation type="journal article" date="2016" name="Nat. Commun.">
        <title>Thousands of microbial genomes shed light on interconnected biogeochemical processes in an aquifer system.</title>
        <authorList>
            <person name="Anantharaman K."/>
            <person name="Brown C.T."/>
            <person name="Hug L.A."/>
            <person name="Sharon I."/>
            <person name="Castelle C.J."/>
            <person name="Probst A.J."/>
            <person name="Thomas B.C."/>
            <person name="Singh A."/>
            <person name="Wilkins M.J."/>
            <person name="Karaoz U."/>
            <person name="Brodie E.L."/>
            <person name="Williams K.H."/>
            <person name="Hubbard S.S."/>
            <person name="Banfield J.F."/>
        </authorList>
    </citation>
    <scope>NUCLEOTIDE SEQUENCE [LARGE SCALE GENOMIC DNA]</scope>
</reference>
<dbReference type="GO" id="GO:0003735">
    <property type="term" value="F:structural constituent of ribosome"/>
    <property type="evidence" value="ECO:0007669"/>
    <property type="project" value="InterPro"/>
</dbReference>
<dbReference type="Proteomes" id="UP000179136">
    <property type="component" value="Unassembled WGS sequence"/>
</dbReference>
<dbReference type="GO" id="GO:0005975">
    <property type="term" value="P:carbohydrate metabolic process"/>
    <property type="evidence" value="ECO:0007669"/>
    <property type="project" value="InterPro"/>
</dbReference>
<dbReference type="InterPro" id="IPR002509">
    <property type="entry name" value="NODB_dom"/>
</dbReference>